<protein>
    <submittedName>
        <fullName evidence="1">TFIID_20kDa domain-containing protein</fullName>
    </submittedName>
</protein>
<evidence type="ECO:0000313" key="1">
    <source>
        <dbReference type="WBParaSite" id="SSTP_0000316000.1"/>
    </source>
</evidence>
<dbReference type="WBParaSite" id="SSTP_0000316000.1">
    <property type="protein sequence ID" value="SSTP_0000316000.1"/>
    <property type="gene ID" value="SSTP_0000316000"/>
</dbReference>
<dbReference type="GO" id="GO:0046982">
    <property type="term" value="F:protein heterodimerization activity"/>
    <property type="evidence" value="ECO:0007669"/>
    <property type="project" value="InterPro"/>
</dbReference>
<dbReference type="SUPFAM" id="SSF47113">
    <property type="entry name" value="Histone-fold"/>
    <property type="match status" value="1"/>
</dbReference>
<accession>A0A0K0E0Z8</accession>
<proteinExistence type="predicted"/>
<sequence>MDDTKKCPEKLNFIGSDIVELENLKQYASILEPSLCITNDIGILLIESLSEYLDNLISISVKMAKHRTGLYVQKKDVIEALKKYSNVVVLEDVNENWY</sequence>
<dbReference type="InterPro" id="IPR009072">
    <property type="entry name" value="Histone-fold"/>
</dbReference>
<reference evidence="1" key="1">
    <citation type="submission" date="2015-08" db="UniProtKB">
        <authorList>
            <consortium name="WormBaseParasite"/>
        </authorList>
    </citation>
    <scope>IDENTIFICATION</scope>
</reference>
<organism evidence="1">
    <name type="scientific">Strongyloides stercoralis</name>
    <name type="common">Threadworm</name>
    <dbReference type="NCBI Taxonomy" id="6248"/>
    <lineage>
        <taxon>Eukaryota</taxon>
        <taxon>Metazoa</taxon>
        <taxon>Ecdysozoa</taxon>
        <taxon>Nematoda</taxon>
        <taxon>Chromadorea</taxon>
        <taxon>Rhabditida</taxon>
        <taxon>Tylenchina</taxon>
        <taxon>Panagrolaimomorpha</taxon>
        <taxon>Strongyloidoidea</taxon>
        <taxon>Strongyloididae</taxon>
        <taxon>Strongyloides</taxon>
    </lineage>
</organism>
<dbReference type="AlphaFoldDB" id="A0A0K0E0Z8"/>
<dbReference type="Gene3D" id="1.10.20.10">
    <property type="entry name" value="Histone, subunit A"/>
    <property type="match status" value="1"/>
</dbReference>
<name>A0A0K0E0Z8_STRER</name>